<accession>A0ABY9WFU7</accession>
<dbReference type="Proteomes" id="UP001611383">
    <property type="component" value="Chromosome"/>
</dbReference>
<feature type="chain" id="PRO_5046762962" description="Lipoprotein" evidence="1">
    <location>
        <begin position="19"/>
        <end position="126"/>
    </location>
</feature>
<keyword evidence="3" id="KW-1185">Reference proteome</keyword>
<name>A0ABY9WFU7_9BACT</name>
<feature type="signal peptide" evidence="1">
    <location>
        <begin position="1"/>
        <end position="18"/>
    </location>
</feature>
<organism evidence="2 3">
    <name type="scientific">Archangium minus</name>
    <dbReference type="NCBI Taxonomy" id="83450"/>
    <lineage>
        <taxon>Bacteria</taxon>
        <taxon>Pseudomonadati</taxon>
        <taxon>Myxococcota</taxon>
        <taxon>Myxococcia</taxon>
        <taxon>Myxococcales</taxon>
        <taxon>Cystobacterineae</taxon>
        <taxon>Archangiaceae</taxon>
        <taxon>Archangium</taxon>
    </lineage>
</organism>
<protein>
    <recommendedName>
        <fullName evidence="4">Lipoprotein</fullName>
    </recommendedName>
</protein>
<gene>
    <name evidence="2" type="ORF">F0U60_00110</name>
</gene>
<dbReference type="PROSITE" id="PS51257">
    <property type="entry name" value="PROKAR_LIPOPROTEIN"/>
    <property type="match status" value="1"/>
</dbReference>
<evidence type="ECO:0000313" key="2">
    <source>
        <dbReference type="EMBL" id="WNG42669.1"/>
    </source>
</evidence>
<evidence type="ECO:0000313" key="3">
    <source>
        <dbReference type="Proteomes" id="UP001611383"/>
    </source>
</evidence>
<evidence type="ECO:0000256" key="1">
    <source>
        <dbReference type="SAM" id="SignalP"/>
    </source>
</evidence>
<dbReference type="RefSeq" id="WP_395812617.1">
    <property type="nucleotide sequence ID" value="NZ_CP043494.1"/>
</dbReference>
<evidence type="ECO:0008006" key="4">
    <source>
        <dbReference type="Google" id="ProtNLM"/>
    </source>
</evidence>
<sequence>MRKFFLVATAAVSMFAMGCPSPESVCQTKAETACKKVFECTPDAVKASDAFKAGYGANVDECQGKQEAALKCGTIENYDELCNDGTNNGKEYQLGKASDCSDQVLEMACADFLANKRPDVCAQVCK</sequence>
<dbReference type="EMBL" id="CP043494">
    <property type="protein sequence ID" value="WNG42669.1"/>
    <property type="molecule type" value="Genomic_DNA"/>
</dbReference>
<keyword evidence="1" id="KW-0732">Signal</keyword>
<proteinExistence type="predicted"/>
<reference evidence="2 3" key="1">
    <citation type="submission" date="2019-08" db="EMBL/GenBank/DDBJ databases">
        <title>Archangium and Cystobacter genomes.</title>
        <authorList>
            <person name="Chen I.-C.K."/>
            <person name="Wielgoss S."/>
        </authorList>
    </citation>
    <scope>NUCLEOTIDE SEQUENCE [LARGE SCALE GENOMIC DNA]</scope>
    <source>
        <strain evidence="2 3">Cbm 6</strain>
    </source>
</reference>